<protein>
    <submittedName>
        <fullName evidence="2">DUF3109 family protein</fullName>
    </submittedName>
</protein>
<accession>A0A3N4MXV2</accession>
<dbReference type="EMBL" id="RMBX01000008">
    <property type="protein sequence ID" value="RPD40233.1"/>
    <property type="molecule type" value="Genomic_DNA"/>
</dbReference>
<comment type="caution">
    <text evidence="2">The sequence shown here is derived from an EMBL/GenBank/DDBJ whole genome shotgun (WGS) entry which is preliminary data.</text>
</comment>
<dbReference type="InterPro" id="IPR021458">
    <property type="entry name" value="Rv0495c"/>
</dbReference>
<dbReference type="OrthoDB" id="597501at2"/>
<dbReference type="AlphaFoldDB" id="A0A3N4MXV2"/>
<sequence length="194" mass="21973">MIVIDDKYISDDVIEKNFVCNLNACKGACCVAGDCGAPLEEAELKILKKIYPKVKPFLRPQGIEEIERTGLHTWDDEHGHVTPIVNGAICAYATIDDNGIVGCGIEKAWKAGVIDYRKPISCHLYPIRITRYESFEAVNYDKWSVCKPACKLGNQLQVPVYKFLKEAITRKYGEEFYEVLDKIANKKHLEETED</sequence>
<evidence type="ECO:0000256" key="1">
    <source>
        <dbReference type="ARBA" id="ARBA00093770"/>
    </source>
</evidence>
<proteinExistence type="inferred from homology"/>
<organism evidence="2 3">
    <name type="scientific">Chitinophaga barathri</name>
    <dbReference type="NCBI Taxonomy" id="1647451"/>
    <lineage>
        <taxon>Bacteria</taxon>
        <taxon>Pseudomonadati</taxon>
        <taxon>Bacteroidota</taxon>
        <taxon>Chitinophagia</taxon>
        <taxon>Chitinophagales</taxon>
        <taxon>Chitinophagaceae</taxon>
        <taxon>Chitinophaga</taxon>
    </lineage>
</organism>
<name>A0A3N4MXV2_9BACT</name>
<keyword evidence="3" id="KW-1185">Reference proteome</keyword>
<evidence type="ECO:0000313" key="3">
    <source>
        <dbReference type="Proteomes" id="UP000279089"/>
    </source>
</evidence>
<dbReference type="Pfam" id="PF11307">
    <property type="entry name" value="DUF3109"/>
    <property type="match status" value="1"/>
</dbReference>
<dbReference type="Proteomes" id="UP000279089">
    <property type="component" value="Unassembled WGS sequence"/>
</dbReference>
<reference evidence="3" key="1">
    <citation type="submission" date="2018-11" db="EMBL/GenBank/DDBJ databases">
        <title>Chitinophaga lutea sp.nov., isolate from arsenic contaminated soil.</title>
        <authorList>
            <person name="Zong Y."/>
        </authorList>
    </citation>
    <scope>NUCLEOTIDE SEQUENCE [LARGE SCALE GENOMIC DNA]</scope>
    <source>
        <strain evidence="3">YLT18</strain>
    </source>
</reference>
<gene>
    <name evidence="2" type="ORF">EG028_16420</name>
</gene>
<dbReference type="RefSeq" id="WP_120517600.1">
    <property type="nucleotide sequence ID" value="NZ_QXZY01000009.1"/>
</dbReference>
<comment type="similarity">
    <text evidence="1">Belongs to the Rv0495c family.</text>
</comment>
<evidence type="ECO:0000313" key="2">
    <source>
        <dbReference type="EMBL" id="RPD40233.1"/>
    </source>
</evidence>